<evidence type="ECO:0000313" key="9">
    <source>
        <dbReference type="EMBL" id="KHK97827.1"/>
    </source>
</evidence>
<evidence type="ECO:0000256" key="6">
    <source>
        <dbReference type="ARBA" id="ARBA00032316"/>
    </source>
</evidence>
<dbReference type="GO" id="GO:0006869">
    <property type="term" value="P:lipid transport"/>
    <property type="evidence" value="ECO:0007669"/>
    <property type="project" value="UniProtKB-KW"/>
</dbReference>
<dbReference type="InterPro" id="IPR020616">
    <property type="entry name" value="Thiolase_N"/>
</dbReference>
<evidence type="ECO:0000259" key="8">
    <source>
        <dbReference type="Pfam" id="PF22691"/>
    </source>
</evidence>
<comment type="caution">
    <text evidence="9">The sequence shown here is derived from an EMBL/GenBank/DDBJ whole genome shotgun (WGS) entry which is preliminary data.</text>
</comment>
<dbReference type="EC" id="2.3.1.176" evidence="1"/>
<keyword evidence="4" id="KW-0445">Lipid transport</keyword>
<dbReference type="PANTHER" id="PTHR42870">
    <property type="entry name" value="ACETYL-COA C-ACETYLTRANSFERASE"/>
    <property type="match status" value="1"/>
</dbReference>
<dbReference type="Pfam" id="PF00108">
    <property type="entry name" value="Thiolase_N"/>
    <property type="match status" value="1"/>
</dbReference>
<evidence type="ECO:0000259" key="7">
    <source>
        <dbReference type="Pfam" id="PF00108"/>
    </source>
</evidence>
<proteinExistence type="predicted"/>
<dbReference type="PANTHER" id="PTHR42870:SF1">
    <property type="entry name" value="NON-SPECIFIC LIPID-TRANSFER PROTEIN-LIKE 2"/>
    <property type="match status" value="1"/>
</dbReference>
<reference evidence="9 10" key="1">
    <citation type="submission" date="2014-11" db="EMBL/GenBank/DDBJ databases">
        <title>Genome sequence of Microbacterium mangrovi MUSC 115(T).</title>
        <authorList>
            <person name="Lee L.-H."/>
        </authorList>
    </citation>
    <scope>NUCLEOTIDE SEQUENCE [LARGE SCALE GENOMIC DNA]</scope>
    <source>
        <strain evidence="9 10">MUSC 115</strain>
    </source>
</reference>
<dbReference type="CDD" id="cd00829">
    <property type="entry name" value="SCP-x_thiolase"/>
    <property type="match status" value="1"/>
</dbReference>
<name>A0A0B2A8I3_9MICO</name>
<evidence type="ECO:0000256" key="2">
    <source>
        <dbReference type="ARBA" id="ARBA00022448"/>
    </source>
</evidence>
<evidence type="ECO:0000256" key="5">
    <source>
        <dbReference type="ARBA" id="ARBA00023121"/>
    </source>
</evidence>
<keyword evidence="2" id="KW-0813">Transport</keyword>
<dbReference type="InterPro" id="IPR016039">
    <property type="entry name" value="Thiolase-like"/>
</dbReference>
<dbReference type="Pfam" id="PF22691">
    <property type="entry name" value="Thiolase_C_1"/>
    <property type="match status" value="1"/>
</dbReference>
<dbReference type="STRING" id="1348253.LK09_10115"/>
<evidence type="ECO:0000313" key="10">
    <source>
        <dbReference type="Proteomes" id="UP000031030"/>
    </source>
</evidence>
<dbReference type="PIRSF" id="PIRSF000429">
    <property type="entry name" value="Ac-CoA_Ac_transf"/>
    <property type="match status" value="1"/>
</dbReference>
<keyword evidence="5" id="KW-0446">Lipid-binding</keyword>
<feature type="domain" description="Thiolase C-terminal" evidence="8">
    <location>
        <begin position="242"/>
        <end position="366"/>
    </location>
</feature>
<dbReference type="InterPro" id="IPR055140">
    <property type="entry name" value="Thiolase_C_2"/>
</dbReference>
<dbReference type="GO" id="GO:0016747">
    <property type="term" value="F:acyltransferase activity, transferring groups other than amino-acyl groups"/>
    <property type="evidence" value="ECO:0007669"/>
    <property type="project" value="InterPro"/>
</dbReference>
<protein>
    <recommendedName>
        <fullName evidence="1">propanoyl-CoA C-acyltransferase</fullName>
        <ecNumber evidence="1">2.3.1.176</ecNumber>
    </recommendedName>
    <alternativeName>
        <fullName evidence="6">Propanoyl-CoA C-acyltransferase</fullName>
    </alternativeName>
</protein>
<evidence type="ECO:0000256" key="4">
    <source>
        <dbReference type="ARBA" id="ARBA00023055"/>
    </source>
</evidence>
<keyword evidence="3 9" id="KW-0808">Transferase</keyword>
<dbReference type="InterPro" id="IPR002155">
    <property type="entry name" value="Thiolase"/>
</dbReference>
<evidence type="ECO:0000256" key="3">
    <source>
        <dbReference type="ARBA" id="ARBA00022679"/>
    </source>
</evidence>
<dbReference type="SUPFAM" id="SSF53901">
    <property type="entry name" value="Thiolase-like"/>
    <property type="match status" value="2"/>
</dbReference>
<dbReference type="Proteomes" id="UP000031030">
    <property type="component" value="Unassembled WGS sequence"/>
</dbReference>
<keyword evidence="9" id="KW-0012">Acyltransferase</keyword>
<sequence>MTVTDDVYVVSAAMIPFGKHRSSSYVGLAVPPLIEALRGAGIDKSDVDAVWVGHSYGGMMTGQRICKEIGLGTVPTVNVDNACSSGATAVHEAWQAISQGFIDVAVVIGVEKLTQFGGGMLPLSPEDREVKQGIVMPAVYAMRATRYLYETEATPEDLALVSVKARRHGALNPYAQFRQEVTVDEVLNARPVADPLTLLMCCPTGDGAAVVVLASERARARIGARGMRVAASVLHSGQVAEGYRDMTSPEISAHSARDAYEIAGIGPKDLDMIELHDAFSIAELVYYETFGLAEHGRGIDLIRDGRTTFGGDVVVNPSGGLLAKGHPVGASGVAQIAEAFWQLTGVAGDRQIDDARWAMTHVTGGGTAGLDHGACTVHLFEAA</sequence>
<dbReference type="GO" id="GO:0008289">
    <property type="term" value="F:lipid binding"/>
    <property type="evidence" value="ECO:0007669"/>
    <property type="project" value="UniProtKB-KW"/>
</dbReference>
<dbReference type="AlphaFoldDB" id="A0A0B2A8I3"/>
<keyword evidence="10" id="KW-1185">Reference proteome</keyword>
<dbReference type="EMBL" id="JTDK01000008">
    <property type="protein sequence ID" value="KHK97827.1"/>
    <property type="molecule type" value="Genomic_DNA"/>
</dbReference>
<dbReference type="OrthoDB" id="9785768at2"/>
<dbReference type="Gene3D" id="3.40.47.10">
    <property type="match status" value="1"/>
</dbReference>
<gene>
    <name evidence="9" type="ORF">LK09_10115</name>
</gene>
<dbReference type="InterPro" id="IPR020613">
    <property type="entry name" value="Thiolase_CS"/>
</dbReference>
<organism evidence="9 10">
    <name type="scientific">Microbacterium mangrovi</name>
    <dbReference type="NCBI Taxonomy" id="1348253"/>
    <lineage>
        <taxon>Bacteria</taxon>
        <taxon>Bacillati</taxon>
        <taxon>Actinomycetota</taxon>
        <taxon>Actinomycetes</taxon>
        <taxon>Micrococcales</taxon>
        <taxon>Microbacteriaceae</taxon>
        <taxon>Microbacterium</taxon>
    </lineage>
</organism>
<accession>A0A0B2A8I3</accession>
<feature type="domain" description="Thiolase N-terminal" evidence="7">
    <location>
        <begin position="7"/>
        <end position="216"/>
    </location>
</feature>
<dbReference type="PROSITE" id="PS00737">
    <property type="entry name" value="THIOLASE_2"/>
    <property type="match status" value="1"/>
</dbReference>
<dbReference type="RefSeq" id="WP_039398847.1">
    <property type="nucleotide sequence ID" value="NZ_JTDK01000008.1"/>
</dbReference>
<evidence type="ECO:0000256" key="1">
    <source>
        <dbReference type="ARBA" id="ARBA00012352"/>
    </source>
</evidence>